<evidence type="ECO:0000259" key="2">
    <source>
        <dbReference type="Pfam" id="PF03732"/>
    </source>
</evidence>
<dbReference type="AlphaFoldDB" id="A0A1U7X075"/>
<dbReference type="Pfam" id="PF03732">
    <property type="entry name" value="Retrotrans_gag"/>
    <property type="match status" value="1"/>
</dbReference>
<dbReference type="Proteomes" id="UP000189701">
    <property type="component" value="Unplaced"/>
</dbReference>
<evidence type="ECO:0000313" key="4">
    <source>
        <dbReference type="RefSeq" id="XP_009785552.1"/>
    </source>
</evidence>
<dbReference type="OrthoDB" id="1306017at2759"/>
<evidence type="ECO:0000256" key="1">
    <source>
        <dbReference type="SAM" id="MobiDB-lite"/>
    </source>
</evidence>
<feature type="domain" description="Retrotransposon gag" evidence="2">
    <location>
        <begin position="92"/>
        <end position="185"/>
    </location>
</feature>
<reference evidence="4" key="2">
    <citation type="submission" date="2025-08" db="UniProtKB">
        <authorList>
            <consortium name="RefSeq"/>
        </authorList>
    </citation>
    <scope>IDENTIFICATION</scope>
    <source>
        <tissue evidence="4">Leaf</tissue>
    </source>
</reference>
<reference evidence="3" key="1">
    <citation type="journal article" date="2013" name="Genome Biol.">
        <title>Reference genomes and transcriptomes of Nicotiana sylvestris and Nicotiana tomentosiformis.</title>
        <authorList>
            <person name="Sierro N."/>
            <person name="Battey J.N."/>
            <person name="Ouadi S."/>
            <person name="Bovet L."/>
            <person name="Goepfert S."/>
            <person name="Bakaher N."/>
            <person name="Peitsch M.C."/>
            <person name="Ivanov N.V."/>
        </authorList>
    </citation>
    <scope>NUCLEOTIDE SEQUENCE [LARGE SCALE GENOMIC DNA]</scope>
</reference>
<dbReference type="eggNOG" id="ENOG502R5IW">
    <property type="taxonomic scope" value="Eukaryota"/>
</dbReference>
<organism evidence="3 4">
    <name type="scientific">Nicotiana sylvestris</name>
    <name type="common">Wood tobacco</name>
    <name type="synonym">South American tobacco</name>
    <dbReference type="NCBI Taxonomy" id="4096"/>
    <lineage>
        <taxon>Eukaryota</taxon>
        <taxon>Viridiplantae</taxon>
        <taxon>Streptophyta</taxon>
        <taxon>Embryophyta</taxon>
        <taxon>Tracheophyta</taxon>
        <taxon>Spermatophyta</taxon>
        <taxon>Magnoliopsida</taxon>
        <taxon>eudicotyledons</taxon>
        <taxon>Gunneridae</taxon>
        <taxon>Pentapetalae</taxon>
        <taxon>asterids</taxon>
        <taxon>lamiids</taxon>
        <taxon>Solanales</taxon>
        <taxon>Solanaceae</taxon>
        <taxon>Nicotianoideae</taxon>
        <taxon>Nicotianeae</taxon>
        <taxon>Nicotiana</taxon>
    </lineage>
</organism>
<protein>
    <submittedName>
        <fullName evidence="4">Uncharacterized protein LOC104233801</fullName>
    </submittedName>
</protein>
<name>A0A1U7X075_NICSY</name>
<evidence type="ECO:0000313" key="3">
    <source>
        <dbReference type="Proteomes" id="UP000189701"/>
    </source>
</evidence>
<proteinExistence type="predicted"/>
<dbReference type="RefSeq" id="XP_009785552.1">
    <property type="nucleotide sequence ID" value="XM_009787250.1"/>
</dbReference>
<gene>
    <name evidence="4" type="primary">LOC104233801</name>
</gene>
<accession>A0A1U7X075</accession>
<dbReference type="InterPro" id="IPR005162">
    <property type="entry name" value="Retrotrans_gag_dom"/>
</dbReference>
<keyword evidence="3" id="KW-1185">Reference proteome</keyword>
<feature type="region of interest" description="Disordered" evidence="1">
    <location>
        <begin position="27"/>
        <end position="46"/>
    </location>
</feature>
<sequence>MTVTRKTTASQRREIVVGEGTSRFVATQQQARASASAGPSEGSGSSRVREFIALNPPEFTGTDQREDLQDFIDHLHMIIRVMHATEKEAVKLSAFRLRDIAIFWYEGWEKSRGRYAPPTIWEKFSDVFLDLYLSREIRQTRLNQFLALKQGNMSVREYNLRFDSLERYAPSIVATMRDRVHRFIARLAPELTEACASAALQDRMDISRI</sequence>